<dbReference type="InterPro" id="IPR009069">
    <property type="entry name" value="Cys_alpha_HP_mot_SF"/>
</dbReference>
<keyword evidence="4 8" id="KW-0186">Copper</keyword>
<evidence type="ECO:0000256" key="5">
    <source>
        <dbReference type="ARBA" id="ARBA00023128"/>
    </source>
</evidence>
<gene>
    <name evidence="9" type="ORF">D0Y65_034487</name>
</gene>
<evidence type="ECO:0000256" key="8">
    <source>
        <dbReference type="PIRSR" id="PIRSR607745-1"/>
    </source>
</evidence>
<dbReference type="EMBL" id="QZWG01000012">
    <property type="protein sequence ID" value="RZB76003.1"/>
    <property type="molecule type" value="Genomic_DNA"/>
</dbReference>
<feature type="binding site" evidence="8">
    <location>
        <position position="40"/>
    </location>
    <ligand>
        <name>Cu cation</name>
        <dbReference type="ChEBI" id="CHEBI:23378"/>
    </ligand>
</feature>
<feature type="binding site" evidence="8">
    <location>
        <position position="41"/>
    </location>
    <ligand>
        <name>Cu cation</name>
        <dbReference type="ChEBI" id="CHEBI:23378"/>
    </ligand>
</feature>
<name>A0A445HQR8_GLYSO</name>
<dbReference type="PANTHER" id="PTHR16719">
    <property type="entry name" value="CYTOCHROME C OXIDASE COPPER CHAPERONE"/>
    <property type="match status" value="1"/>
</dbReference>
<keyword evidence="7" id="KW-0143">Chaperone</keyword>
<dbReference type="Gene3D" id="1.10.287.1130">
    <property type="entry name" value="CytochromE C oxidase copper chaperone"/>
    <property type="match status" value="1"/>
</dbReference>
<dbReference type="FunFam" id="1.10.287.1130:FF:000003">
    <property type="entry name" value="Cytochrome c oxidase copper chaperone"/>
    <property type="match status" value="1"/>
</dbReference>
<evidence type="ECO:0000256" key="7">
    <source>
        <dbReference type="ARBA" id="ARBA00023186"/>
    </source>
</evidence>
<evidence type="ECO:0000256" key="6">
    <source>
        <dbReference type="ARBA" id="ARBA00023157"/>
    </source>
</evidence>
<accession>A0A445HQR8</accession>
<keyword evidence="10" id="KW-1185">Reference proteome</keyword>
<organism evidence="9 10">
    <name type="scientific">Glycine soja</name>
    <name type="common">Wild soybean</name>
    <dbReference type="NCBI Taxonomy" id="3848"/>
    <lineage>
        <taxon>Eukaryota</taxon>
        <taxon>Viridiplantae</taxon>
        <taxon>Streptophyta</taxon>
        <taxon>Embryophyta</taxon>
        <taxon>Tracheophyta</taxon>
        <taxon>Spermatophyta</taxon>
        <taxon>Magnoliopsida</taxon>
        <taxon>eudicotyledons</taxon>
        <taxon>Gunneridae</taxon>
        <taxon>Pentapetalae</taxon>
        <taxon>rosids</taxon>
        <taxon>fabids</taxon>
        <taxon>Fabales</taxon>
        <taxon>Fabaceae</taxon>
        <taxon>Papilionoideae</taxon>
        <taxon>50 kb inversion clade</taxon>
        <taxon>NPAAA clade</taxon>
        <taxon>indigoferoid/millettioid clade</taxon>
        <taxon>Phaseoleae</taxon>
        <taxon>Glycine</taxon>
        <taxon>Glycine subgen. Soja</taxon>
    </lineage>
</organism>
<protein>
    <submittedName>
        <fullName evidence="9">Cytochrome c oxidase copper chaperone 1</fullName>
    </submittedName>
</protein>
<keyword evidence="3 8" id="KW-0479">Metal-binding</keyword>
<keyword evidence="6" id="KW-1015">Disulfide bond</keyword>
<dbReference type="AlphaFoldDB" id="A0A445HQR8"/>
<dbReference type="InterPro" id="IPR007745">
    <property type="entry name" value="Cyt_c_oxidase_Cu-chaperone"/>
</dbReference>
<proteinExistence type="inferred from homology"/>
<dbReference type="GO" id="GO:0016531">
    <property type="term" value="F:copper chaperone activity"/>
    <property type="evidence" value="ECO:0007669"/>
    <property type="project" value="InterPro"/>
</dbReference>
<evidence type="ECO:0000256" key="3">
    <source>
        <dbReference type="ARBA" id="ARBA00022723"/>
    </source>
</evidence>
<evidence type="ECO:0000256" key="2">
    <source>
        <dbReference type="ARBA" id="ARBA00009241"/>
    </source>
</evidence>
<dbReference type="GO" id="GO:0005507">
    <property type="term" value="F:copper ion binding"/>
    <property type="evidence" value="ECO:0007669"/>
    <property type="project" value="InterPro"/>
</dbReference>
<dbReference type="SUPFAM" id="SSF47072">
    <property type="entry name" value="Cysteine alpha-hairpin motif"/>
    <property type="match status" value="1"/>
</dbReference>
<reference evidence="9 10" key="1">
    <citation type="submission" date="2018-09" db="EMBL/GenBank/DDBJ databases">
        <title>A high-quality reference genome of wild soybean provides a powerful tool to mine soybean genomes.</title>
        <authorList>
            <person name="Xie M."/>
            <person name="Chung C.Y.L."/>
            <person name="Li M.-W."/>
            <person name="Wong F.-L."/>
            <person name="Chan T.-F."/>
            <person name="Lam H.-M."/>
        </authorList>
    </citation>
    <scope>NUCLEOTIDE SEQUENCE [LARGE SCALE GENOMIC DNA]</scope>
    <source>
        <strain evidence="10">cv. W05</strain>
        <tissue evidence="9">Hypocotyl of etiolated seedlings</tissue>
    </source>
</reference>
<keyword evidence="5" id="KW-0496">Mitochondrion</keyword>
<evidence type="ECO:0000313" key="9">
    <source>
        <dbReference type="EMBL" id="RZB76003.1"/>
    </source>
</evidence>
<evidence type="ECO:0000313" key="10">
    <source>
        <dbReference type="Proteomes" id="UP000289340"/>
    </source>
</evidence>
<sequence>MSGAQLQSASPALIIQGSQKNEGSVAVATAAESKPKKKICCACPDTKRLRDECIVEHGESACTKWIEAHRLLTVEILNKSREIDCYKQFIIFEPAVRIIYRIQRSKDVEIKEACLGPRIPRRNIDAFIELPWLPSMAAIPTSNTTTHATRQTELLWLPSMAATHQTELPWLPYQLQLPQLILLAKWSLHDCLPWPAIPAQTTAIHNNR</sequence>
<comment type="subcellular location">
    <subcellularLocation>
        <location evidence="1">Mitochondrion intermembrane space</location>
    </subcellularLocation>
</comment>
<dbReference type="Proteomes" id="UP000289340">
    <property type="component" value="Chromosome 12"/>
</dbReference>
<evidence type="ECO:0000256" key="4">
    <source>
        <dbReference type="ARBA" id="ARBA00023008"/>
    </source>
</evidence>
<comment type="caution">
    <text evidence="9">The sequence shown here is derived from an EMBL/GenBank/DDBJ whole genome shotgun (WGS) entry which is preliminary data.</text>
</comment>
<evidence type="ECO:0000256" key="1">
    <source>
        <dbReference type="ARBA" id="ARBA00004569"/>
    </source>
</evidence>
<dbReference type="PANTHER" id="PTHR16719:SF0">
    <property type="entry name" value="CYTOCHROME C OXIDASE COPPER CHAPERONE"/>
    <property type="match status" value="1"/>
</dbReference>
<dbReference type="Pfam" id="PF05051">
    <property type="entry name" value="COX17"/>
    <property type="match status" value="1"/>
</dbReference>
<dbReference type="GO" id="GO:0005758">
    <property type="term" value="C:mitochondrial intermembrane space"/>
    <property type="evidence" value="ECO:0007669"/>
    <property type="project" value="UniProtKB-SubCell"/>
</dbReference>
<comment type="similarity">
    <text evidence="2">Belongs to the COX17 family.</text>
</comment>